<feature type="transmembrane region" description="Helical" evidence="1">
    <location>
        <begin position="32"/>
        <end position="53"/>
    </location>
</feature>
<protein>
    <recommendedName>
        <fullName evidence="4">DUF4381 domain-containing protein</fullName>
    </recommendedName>
</protein>
<keyword evidence="1" id="KW-1133">Transmembrane helix</keyword>
<dbReference type="AlphaFoldDB" id="A0A432VZF1"/>
<reference evidence="2 3" key="1">
    <citation type="journal article" date="2011" name="Front. Microbiol.">
        <title>Genomic signatures of strain selection and enhancement in Bacillus atrophaeus var. globigii, a historical biowarfare simulant.</title>
        <authorList>
            <person name="Gibbons H.S."/>
            <person name="Broomall S.M."/>
            <person name="McNew L.A."/>
            <person name="Daligault H."/>
            <person name="Chapman C."/>
            <person name="Bruce D."/>
            <person name="Karavis M."/>
            <person name="Krepps M."/>
            <person name="McGregor P.A."/>
            <person name="Hong C."/>
            <person name="Park K.H."/>
            <person name="Akmal A."/>
            <person name="Feldman A."/>
            <person name="Lin J.S."/>
            <person name="Chang W.E."/>
            <person name="Higgs B.W."/>
            <person name="Demirev P."/>
            <person name="Lindquist J."/>
            <person name="Liem A."/>
            <person name="Fochler E."/>
            <person name="Read T.D."/>
            <person name="Tapia R."/>
            <person name="Johnson S."/>
            <person name="Bishop-Lilly K.A."/>
            <person name="Detter C."/>
            <person name="Han C."/>
            <person name="Sozhamannan S."/>
            <person name="Rosenzweig C.N."/>
            <person name="Skowronski E.W."/>
        </authorList>
    </citation>
    <scope>NUCLEOTIDE SEQUENCE [LARGE SCALE GENOMIC DNA]</scope>
    <source>
        <strain evidence="2 3">AK5</strain>
    </source>
</reference>
<comment type="caution">
    <text evidence="2">The sequence shown here is derived from an EMBL/GenBank/DDBJ whole genome shotgun (WGS) entry which is preliminary data.</text>
</comment>
<proteinExistence type="predicted"/>
<dbReference type="Proteomes" id="UP000288212">
    <property type="component" value="Unassembled WGS sequence"/>
</dbReference>
<keyword evidence="1" id="KW-0472">Membrane</keyword>
<evidence type="ECO:0008006" key="4">
    <source>
        <dbReference type="Google" id="ProtNLM"/>
    </source>
</evidence>
<gene>
    <name evidence="2" type="ORF">CWE06_04200</name>
</gene>
<dbReference type="Pfam" id="PF14316">
    <property type="entry name" value="DUF4381"/>
    <property type="match status" value="1"/>
</dbReference>
<evidence type="ECO:0000256" key="1">
    <source>
        <dbReference type="SAM" id="Phobius"/>
    </source>
</evidence>
<keyword evidence="3" id="KW-1185">Reference proteome</keyword>
<dbReference type="EMBL" id="PIPI01000001">
    <property type="protein sequence ID" value="RUO22041.1"/>
    <property type="molecule type" value="Genomic_DNA"/>
</dbReference>
<accession>A0A432VZF1</accession>
<evidence type="ECO:0000313" key="2">
    <source>
        <dbReference type="EMBL" id="RUO22041.1"/>
    </source>
</evidence>
<evidence type="ECO:0000313" key="3">
    <source>
        <dbReference type="Proteomes" id="UP000288212"/>
    </source>
</evidence>
<dbReference type="InterPro" id="IPR025489">
    <property type="entry name" value="DUF4381"/>
</dbReference>
<name>A0A432VZF1_9GAMM</name>
<organism evidence="2 3">
    <name type="scientific">Aliidiomarina haloalkalitolerans</name>
    <dbReference type="NCBI Taxonomy" id="859059"/>
    <lineage>
        <taxon>Bacteria</taxon>
        <taxon>Pseudomonadati</taxon>
        <taxon>Pseudomonadota</taxon>
        <taxon>Gammaproteobacteria</taxon>
        <taxon>Alteromonadales</taxon>
        <taxon>Idiomarinaceae</taxon>
        <taxon>Aliidiomarina</taxon>
    </lineage>
</organism>
<keyword evidence="1" id="KW-0812">Transmembrane</keyword>
<sequence>MVPWESALMMNPLDHLHDIQVTEPVAFAPVSWGWWLLFGLILGVVIYILVLLAKRRQQQILKQQILTQLEQADSLLAIHTLVRRATLMLWPSAAVAALTGRPWQEFWLATWPAKEQINVADDYEQITAALYRPQPADELVEHYRKIAMQWVTIAWWPRLITMKREVR</sequence>